<proteinExistence type="predicted"/>
<gene>
    <name evidence="1" type="ORF">VNO78_25131</name>
</gene>
<accession>A0AAN9XF53</accession>
<reference evidence="1 2" key="1">
    <citation type="submission" date="2024-01" db="EMBL/GenBank/DDBJ databases">
        <title>The genomes of 5 underutilized Papilionoideae crops provide insights into root nodulation and disease resistanc.</title>
        <authorList>
            <person name="Jiang F."/>
        </authorList>
    </citation>
    <scope>NUCLEOTIDE SEQUENCE [LARGE SCALE GENOMIC DNA]</scope>
    <source>
        <strain evidence="1">DUOXIRENSHENG_FW03</strain>
        <tissue evidence="1">Leaves</tissue>
    </source>
</reference>
<name>A0AAN9XF53_PSOTE</name>
<organism evidence="1 2">
    <name type="scientific">Psophocarpus tetragonolobus</name>
    <name type="common">Winged bean</name>
    <name type="synonym">Dolichos tetragonolobus</name>
    <dbReference type="NCBI Taxonomy" id="3891"/>
    <lineage>
        <taxon>Eukaryota</taxon>
        <taxon>Viridiplantae</taxon>
        <taxon>Streptophyta</taxon>
        <taxon>Embryophyta</taxon>
        <taxon>Tracheophyta</taxon>
        <taxon>Spermatophyta</taxon>
        <taxon>Magnoliopsida</taxon>
        <taxon>eudicotyledons</taxon>
        <taxon>Gunneridae</taxon>
        <taxon>Pentapetalae</taxon>
        <taxon>rosids</taxon>
        <taxon>fabids</taxon>
        <taxon>Fabales</taxon>
        <taxon>Fabaceae</taxon>
        <taxon>Papilionoideae</taxon>
        <taxon>50 kb inversion clade</taxon>
        <taxon>NPAAA clade</taxon>
        <taxon>indigoferoid/millettioid clade</taxon>
        <taxon>Phaseoleae</taxon>
        <taxon>Psophocarpus</taxon>
    </lineage>
</organism>
<evidence type="ECO:0000313" key="2">
    <source>
        <dbReference type="Proteomes" id="UP001386955"/>
    </source>
</evidence>
<comment type="caution">
    <text evidence="1">The sequence shown here is derived from an EMBL/GenBank/DDBJ whole genome shotgun (WGS) entry which is preliminary data.</text>
</comment>
<sequence length="68" mass="7309">MTLPTTHVHTRMLSKGSLERTGVVDACHVHLDGLLVDVVGVVEHEDDVTFLEASLVEGPDNLNEGAMT</sequence>
<protein>
    <submittedName>
        <fullName evidence="1">Uncharacterized protein</fullName>
    </submittedName>
</protein>
<keyword evidence="2" id="KW-1185">Reference proteome</keyword>
<evidence type="ECO:0000313" key="1">
    <source>
        <dbReference type="EMBL" id="KAK7389836.1"/>
    </source>
</evidence>
<dbReference type="Proteomes" id="UP001386955">
    <property type="component" value="Unassembled WGS sequence"/>
</dbReference>
<dbReference type="EMBL" id="JAYMYS010000006">
    <property type="protein sequence ID" value="KAK7389836.1"/>
    <property type="molecule type" value="Genomic_DNA"/>
</dbReference>
<dbReference type="AlphaFoldDB" id="A0AAN9XF53"/>